<dbReference type="Proteomes" id="UP000584374">
    <property type="component" value="Unassembled WGS sequence"/>
</dbReference>
<keyword evidence="2" id="KW-1185">Reference proteome</keyword>
<dbReference type="InterPro" id="IPR011008">
    <property type="entry name" value="Dimeric_a/b-barrel"/>
</dbReference>
<reference evidence="1 2" key="1">
    <citation type="submission" date="2020-08" db="EMBL/GenBank/DDBJ databases">
        <title>Sequencing the genomes of 1000 actinobacteria strains.</title>
        <authorList>
            <person name="Klenk H.-P."/>
        </authorList>
    </citation>
    <scope>NUCLEOTIDE SEQUENCE [LARGE SCALE GENOMIC DNA]</scope>
    <source>
        <strain evidence="1 2">DSM 45584</strain>
    </source>
</reference>
<organism evidence="1 2">
    <name type="scientific">Saccharopolyspora phatthalungensis</name>
    <dbReference type="NCBI Taxonomy" id="664693"/>
    <lineage>
        <taxon>Bacteria</taxon>
        <taxon>Bacillati</taxon>
        <taxon>Actinomycetota</taxon>
        <taxon>Actinomycetes</taxon>
        <taxon>Pseudonocardiales</taxon>
        <taxon>Pseudonocardiaceae</taxon>
        <taxon>Saccharopolyspora</taxon>
    </lineage>
</organism>
<dbReference type="AlphaFoldDB" id="A0A840QFS8"/>
<dbReference type="RefSeq" id="WP_184731019.1">
    <property type="nucleotide sequence ID" value="NZ_JACHIW010000002.1"/>
</dbReference>
<sequence length="112" mass="12686">MSKMIHAVFSDAVSQDREEEFNDWYSRVHVPDVCAIPGVVGARRFKLADVQSAFAGQVAHGQRYLVIYEIDTDDPEEVERQLRARFADGRLRPTDTMAADPPPIAVYYNEIS</sequence>
<protein>
    <submittedName>
        <fullName evidence="1">Uncharacterized protein</fullName>
    </submittedName>
</protein>
<dbReference type="EMBL" id="JACHIW010000002">
    <property type="protein sequence ID" value="MBB5158931.1"/>
    <property type="molecule type" value="Genomic_DNA"/>
</dbReference>
<dbReference type="Gene3D" id="3.30.70.100">
    <property type="match status" value="1"/>
</dbReference>
<evidence type="ECO:0000313" key="2">
    <source>
        <dbReference type="Proteomes" id="UP000584374"/>
    </source>
</evidence>
<proteinExistence type="predicted"/>
<gene>
    <name evidence="1" type="ORF">BJ970_006530</name>
</gene>
<evidence type="ECO:0000313" key="1">
    <source>
        <dbReference type="EMBL" id="MBB5158931.1"/>
    </source>
</evidence>
<name>A0A840QFS8_9PSEU</name>
<accession>A0A840QFS8</accession>
<comment type="caution">
    <text evidence="1">The sequence shown here is derived from an EMBL/GenBank/DDBJ whole genome shotgun (WGS) entry which is preliminary data.</text>
</comment>
<dbReference type="SUPFAM" id="SSF54909">
    <property type="entry name" value="Dimeric alpha+beta barrel"/>
    <property type="match status" value="1"/>
</dbReference>